<dbReference type="SMART" id="SM00345">
    <property type="entry name" value="HTH_GNTR"/>
    <property type="match status" value="1"/>
</dbReference>
<evidence type="ECO:0000259" key="4">
    <source>
        <dbReference type="PROSITE" id="PS50949"/>
    </source>
</evidence>
<protein>
    <submittedName>
        <fullName evidence="5">GntR family transcriptional regulator</fullName>
    </submittedName>
</protein>
<keyword evidence="3" id="KW-0804">Transcription</keyword>
<accession>A0ABU8EII1</accession>
<name>A0ABU8EII1_9BACL</name>
<dbReference type="PANTHER" id="PTHR38445">
    <property type="entry name" value="HTH-TYPE TRANSCRIPTIONAL REPRESSOR YTRA"/>
    <property type="match status" value="1"/>
</dbReference>
<gene>
    <name evidence="5" type="ORF">SZL87_09855</name>
</gene>
<keyword evidence="6" id="KW-1185">Reference proteome</keyword>
<dbReference type="Proteomes" id="UP001387110">
    <property type="component" value="Unassembled WGS sequence"/>
</dbReference>
<dbReference type="PROSITE" id="PS50949">
    <property type="entry name" value="HTH_GNTR"/>
    <property type="match status" value="1"/>
</dbReference>
<dbReference type="Gene3D" id="1.10.10.10">
    <property type="entry name" value="Winged helix-like DNA-binding domain superfamily/Winged helix DNA-binding domain"/>
    <property type="match status" value="1"/>
</dbReference>
<evidence type="ECO:0000313" key="5">
    <source>
        <dbReference type="EMBL" id="MEI4462728.1"/>
    </source>
</evidence>
<evidence type="ECO:0000256" key="1">
    <source>
        <dbReference type="ARBA" id="ARBA00023015"/>
    </source>
</evidence>
<keyword evidence="1" id="KW-0805">Transcription regulation</keyword>
<dbReference type="InterPro" id="IPR000524">
    <property type="entry name" value="Tscrpt_reg_HTH_GntR"/>
</dbReference>
<evidence type="ECO:0000313" key="6">
    <source>
        <dbReference type="Proteomes" id="UP001387110"/>
    </source>
</evidence>
<comment type="caution">
    <text evidence="5">The sequence shown here is derived from an EMBL/GenBank/DDBJ whole genome shotgun (WGS) entry which is preliminary data.</text>
</comment>
<dbReference type="InterPro" id="IPR036390">
    <property type="entry name" value="WH_DNA-bd_sf"/>
</dbReference>
<reference evidence="5 6" key="1">
    <citation type="submission" date="2023-12" db="EMBL/GenBank/DDBJ databases">
        <authorList>
            <person name="Easwaran N."/>
            <person name="Lazarus H.P.S."/>
        </authorList>
    </citation>
    <scope>NUCLEOTIDE SEQUENCE [LARGE SCALE GENOMIC DNA]</scope>
    <source>
        <strain evidence="5 6">VIT-2023</strain>
    </source>
</reference>
<feature type="domain" description="HTH gntR-type" evidence="4">
    <location>
        <begin position="10"/>
        <end position="78"/>
    </location>
</feature>
<dbReference type="InterPro" id="IPR036388">
    <property type="entry name" value="WH-like_DNA-bd_sf"/>
</dbReference>
<dbReference type="CDD" id="cd07377">
    <property type="entry name" value="WHTH_GntR"/>
    <property type="match status" value="1"/>
</dbReference>
<organism evidence="5 6">
    <name type="scientific">Exiguobacterium indicum</name>
    <dbReference type="NCBI Taxonomy" id="296995"/>
    <lineage>
        <taxon>Bacteria</taxon>
        <taxon>Bacillati</taxon>
        <taxon>Bacillota</taxon>
        <taxon>Bacilli</taxon>
        <taxon>Bacillales</taxon>
        <taxon>Bacillales Family XII. Incertae Sedis</taxon>
        <taxon>Exiguobacterium</taxon>
    </lineage>
</organism>
<evidence type="ECO:0000256" key="3">
    <source>
        <dbReference type="ARBA" id="ARBA00023163"/>
    </source>
</evidence>
<dbReference type="SUPFAM" id="SSF46785">
    <property type="entry name" value="Winged helix' DNA-binding domain"/>
    <property type="match status" value="1"/>
</dbReference>
<keyword evidence="2" id="KW-0238">DNA-binding</keyword>
<sequence length="129" mass="14746">MNVLQFDQRSPVYLQVIRWFKERIATGEFVGGQEIPSRRALAAELGINPNTAQKVYKEMEEQQLITTERNVPSRITTDPRVVERVRAEMLDEAVAQFVMAVQAIQIPLDEVMTTVQHVYQTSERGEVNA</sequence>
<dbReference type="EMBL" id="JBAWKY010000002">
    <property type="protein sequence ID" value="MEI4462728.1"/>
    <property type="molecule type" value="Genomic_DNA"/>
</dbReference>
<evidence type="ECO:0000256" key="2">
    <source>
        <dbReference type="ARBA" id="ARBA00023125"/>
    </source>
</evidence>
<proteinExistence type="predicted"/>
<dbReference type="Pfam" id="PF00392">
    <property type="entry name" value="GntR"/>
    <property type="match status" value="1"/>
</dbReference>
<dbReference type="PANTHER" id="PTHR38445:SF9">
    <property type="entry name" value="HTH-TYPE TRANSCRIPTIONAL REPRESSOR YTRA"/>
    <property type="match status" value="1"/>
</dbReference>